<keyword evidence="4" id="KW-0493">Microtubule</keyword>
<evidence type="ECO:0000256" key="8">
    <source>
        <dbReference type="SAM" id="Coils"/>
    </source>
</evidence>
<protein>
    <recommendedName>
        <fullName evidence="10">CAP-Gly domain-containing protein</fullName>
    </recommendedName>
</protein>
<dbReference type="InterPro" id="IPR000938">
    <property type="entry name" value="CAP-Gly_domain"/>
</dbReference>
<dbReference type="SMART" id="SM01052">
    <property type="entry name" value="CAP_GLY"/>
    <property type="match status" value="1"/>
</dbReference>
<evidence type="ECO:0000256" key="9">
    <source>
        <dbReference type="SAM" id="MobiDB-lite"/>
    </source>
</evidence>
<feature type="compositionally biased region" description="Low complexity" evidence="9">
    <location>
        <begin position="165"/>
        <end position="179"/>
    </location>
</feature>
<feature type="compositionally biased region" description="Low complexity" evidence="9">
    <location>
        <begin position="100"/>
        <end position="119"/>
    </location>
</feature>
<evidence type="ECO:0000256" key="6">
    <source>
        <dbReference type="ARBA" id="ARBA00023054"/>
    </source>
</evidence>
<keyword evidence="6 8" id="KW-0175">Coiled coil</keyword>
<evidence type="ECO:0000256" key="1">
    <source>
        <dbReference type="ARBA" id="ARBA00004245"/>
    </source>
</evidence>
<sequence>MASESSPPGTPLLKSDATILPAIGSEVRVNGGVGVVRYADATSFAPGLWVGVELSEPNGKNDGSVQNVRYFECRPGYGVFVRPSQLRRLDDQQSATTSPTTLSNASISESSSRSITPTSKALPRALPRRATTGQANAPNLKPAATPAPSARPASASTGVRPPMTSRSSSARASLSGVGSTRVKSPEATVPSGPPSPKPVRRTSMLPSGNVGAHTRTAPRSASSRGSPTGSSVEMSATKSTKSSAESVQAPPSAAPGGLRSRRVSSASTAEPVRAPRSVTANPALSRAALSSPEPAAVKNDRALTDSETAALPMDLPPVETIDPAPPQSTTEEAAPPTSVLAAQHGFVSEEAVSSDPEQPVALESSSSEQPVPEATTTSVRVSHAPGIENDGPRKPTSSSLGLAAWKQPATTTAETESPRTLPIIEGRRMSLTSSRQNSGTLTQPSKPGPSNMEITAQRRPSVSRGSLESLTLGHGGSLGPTSTQAPASPAKFAQLVPLRDLEELRIKISHLEQKRAEDRDRLLEFEAVRTELESVSSGRQRLADKVHEMQAENKEVRGQLREAQEAKARLDVQLGETQETMEMMLLDKEMAEEKADALQSEVHALQEKVEELSLDIEVIKQEAEARGVEDPSSAAEVPGETRVAASSSHLERQNERLKEALVKLRDTSIQQEEDFKEQLAAMEKDAAKMSEYKTQYNEAIAELAEAENAIEELKAMMEDSIGIEEMVDSLTERNLLLNEKLEEAKAVIQDLESLKELNDELEEDHLETENLLQTEIEEKSSVILAQARKLAAQEETLADYDRTLQQFRELVHTLTADLHALRDNATSESGGDREAQLRLLDGQAQAMVNLNLRLQSTESKAQARFIELELRKMDVDQAQKQLEMIKPYLPESFFSEEYESTLCLLLFRRLDFKAELLAHRADDVKGIAAENGDLQSAATAAHVMDLLRQISGLARQIEAFMEECSADEFVTFGRLHSQLLGEEGKLDSLIKMVKNEQNLESVAIEELGKLLARLRRLVDPNLNADTLKPETRRCRSEVLASGLSLQAERIANDLDRYLSILAPDEHDDSVLRTSLEAALQTVTSARESVRPLNAQLGGSAKRILRKLQDTADWVLTKDAIAELLTIAELARKLANCHAELTSQTTAYVADCKSARTAVETPMLVRIARDAVEQILDVSTDDESGGVVAAARHLSELCATFADRLETSSEAAAVWEPQPDSTAVAPWLERAERVRRGYTVNASMQAQIEAQKSELISLVTAATHKDQELQELAVTIDLLQTRAASTTKGAAGRVLILEKDLQAALEKSSVFEGAAQRLHADLETLEAENQQLRKLARRADVPREGATGSAVELIGARSGSLMDIRSDERGPSPEWLAQIEALKSALRFVRAENARLKAARASQSAASLFDSSDPLMKRGLHTRPTTSPRAEAAEPTLPSPSTTAVPTDLASLKLATRDLARQISHAAVVPRVVDVSRMPPRTGPTGGGAWRRSRDDPRVQRLQSQQNHVALCKRHEGLKAAIRSLLVAEPPRSSHGIQVRNTAPPEDAPMIGRLKVRAPPSSNTSAGRCVIVGSRREFESIHSIFAV</sequence>
<keyword evidence="7" id="KW-0206">Cytoskeleton</keyword>
<dbReference type="Pfam" id="PF12455">
    <property type="entry name" value="Dynactin"/>
    <property type="match status" value="1"/>
</dbReference>
<keyword evidence="12" id="KW-1185">Reference proteome</keyword>
<organism evidence="11 12">
    <name type="scientific">Geranomyces variabilis</name>
    <dbReference type="NCBI Taxonomy" id="109894"/>
    <lineage>
        <taxon>Eukaryota</taxon>
        <taxon>Fungi</taxon>
        <taxon>Fungi incertae sedis</taxon>
        <taxon>Chytridiomycota</taxon>
        <taxon>Chytridiomycota incertae sedis</taxon>
        <taxon>Chytridiomycetes</taxon>
        <taxon>Spizellomycetales</taxon>
        <taxon>Powellomycetaceae</taxon>
        <taxon>Geranomyces</taxon>
    </lineage>
</organism>
<dbReference type="SUPFAM" id="SSF74924">
    <property type="entry name" value="Cap-Gly domain"/>
    <property type="match status" value="1"/>
</dbReference>
<comment type="similarity">
    <text evidence="2">Belongs to the dynactin 150 kDa subunit family.</text>
</comment>
<gene>
    <name evidence="11" type="ORF">HDU87_003374</name>
</gene>
<dbReference type="Pfam" id="PF01302">
    <property type="entry name" value="CAP_GLY"/>
    <property type="match status" value="1"/>
</dbReference>
<dbReference type="Gene3D" id="2.30.30.190">
    <property type="entry name" value="CAP Gly-rich-like domain"/>
    <property type="match status" value="1"/>
</dbReference>
<dbReference type="Proteomes" id="UP001212152">
    <property type="component" value="Unassembled WGS sequence"/>
</dbReference>
<evidence type="ECO:0000259" key="10">
    <source>
        <dbReference type="PROSITE" id="PS50245"/>
    </source>
</evidence>
<evidence type="ECO:0000313" key="11">
    <source>
        <dbReference type="EMBL" id="KAJ3178819.1"/>
    </source>
</evidence>
<evidence type="ECO:0000313" key="12">
    <source>
        <dbReference type="Proteomes" id="UP001212152"/>
    </source>
</evidence>
<feature type="region of interest" description="Disordered" evidence="9">
    <location>
        <begin position="623"/>
        <end position="651"/>
    </location>
</feature>
<feature type="domain" description="CAP-Gly" evidence="10">
    <location>
        <begin position="40"/>
        <end position="82"/>
    </location>
</feature>
<dbReference type="GO" id="GO:0005874">
    <property type="term" value="C:microtubule"/>
    <property type="evidence" value="ECO:0007669"/>
    <property type="project" value="UniProtKB-KW"/>
</dbReference>
<feature type="compositionally biased region" description="Polar residues" evidence="9">
    <location>
        <begin position="363"/>
        <end position="380"/>
    </location>
</feature>
<comment type="caution">
    <text evidence="11">The sequence shown here is derived from an EMBL/GenBank/DDBJ whole genome shotgun (WGS) entry which is preliminary data.</text>
</comment>
<dbReference type="InterPro" id="IPR022157">
    <property type="entry name" value="Dynactin"/>
</dbReference>
<reference evidence="11" key="1">
    <citation type="submission" date="2020-05" db="EMBL/GenBank/DDBJ databases">
        <title>Phylogenomic resolution of chytrid fungi.</title>
        <authorList>
            <person name="Stajich J.E."/>
            <person name="Amses K."/>
            <person name="Simmons R."/>
            <person name="Seto K."/>
            <person name="Myers J."/>
            <person name="Bonds A."/>
            <person name="Quandt C.A."/>
            <person name="Barry K."/>
            <person name="Liu P."/>
            <person name="Grigoriev I."/>
            <person name="Longcore J.E."/>
            <person name="James T.Y."/>
        </authorList>
    </citation>
    <scope>NUCLEOTIDE SEQUENCE</scope>
    <source>
        <strain evidence="11">JEL0379</strain>
    </source>
</reference>
<evidence type="ECO:0000256" key="3">
    <source>
        <dbReference type="ARBA" id="ARBA00022490"/>
    </source>
</evidence>
<comment type="subcellular location">
    <subcellularLocation>
        <location evidence="1">Cytoplasm</location>
        <location evidence="1">Cytoskeleton</location>
    </subcellularLocation>
</comment>
<name>A0AAD5TMF1_9FUNG</name>
<evidence type="ECO:0000256" key="2">
    <source>
        <dbReference type="ARBA" id="ARBA00011010"/>
    </source>
</evidence>
<dbReference type="PANTHER" id="PTHR18916">
    <property type="entry name" value="DYNACTIN 1-RELATED MICROTUBULE-BINDING"/>
    <property type="match status" value="1"/>
</dbReference>
<dbReference type="PROSITE" id="PS50245">
    <property type="entry name" value="CAP_GLY_2"/>
    <property type="match status" value="1"/>
</dbReference>
<feature type="region of interest" description="Disordered" evidence="9">
    <location>
        <begin position="88"/>
        <end position="491"/>
    </location>
</feature>
<keyword evidence="5" id="KW-0243">Dynein</keyword>
<evidence type="ECO:0000256" key="4">
    <source>
        <dbReference type="ARBA" id="ARBA00022701"/>
    </source>
</evidence>
<feature type="compositionally biased region" description="Low complexity" evidence="9">
    <location>
        <begin position="214"/>
        <end position="246"/>
    </location>
</feature>
<feature type="compositionally biased region" description="Low complexity" evidence="9">
    <location>
        <begin position="142"/>
        <end position="157"/>
    </location>
</feature>
<dbReference type="EMBL" id="JADGJQ010000024">
    <property type="protein sequence ID" value="KAJ3178819.1"/>
    <property type="molecule type" value="Genomic_DNA"/>
</dbReference>
<dbReference type="InterPro" id="IPR036859">
    <property type="entry name" value="CAP-Gly_dom_sf"/>
</dbReference>
<evidence type="ECO:0000256" key="5">
    <source>
        <dbReference type="ARBA" id="ARBA00023017"/>
    </source>
</evidence>
<feature type="compositionally biased region" description="Polar residues" evidence="9">
    <location>
        <begin position="452"/>
        <end position="469"/>
    </location>
</feature>
<evidence type="ECO:0000256" key="7">
    <source>
        <dbReference type="ARBA" id="ARBA00023212"/>
    </source>
</evidence>
<keyword evidence="3" id="KW-0963">Cytoplasm</keyword>
<accession>A0AAD5TMF1</accession>
<proteinExistence type="inferred from homology"/>
<feature type="coiled-coil region" evidence="8">
    <location>
        <begin position="501"/>
        <end position="622"/>
    </location>
</feature>
<feature type="region of interest" description="Disordered" evidence="9">
    <location>
        <begin position="1404"/>
        <end position="1444"/>
    </location>
</feature>
<feature type="compositionally biased region" description="Polar residues" evidence="9">
    <location>
        <begin position="430"/>
        <end position="445"/>
    </location>
</feature>
<dbReference type="GO" id="GO:0030286">
    <property type="term" value="C:dynein complex"/>
    <property type="evidence" value="ECO:0007669"/>
    <property type="project" value="UniProtKB-KW"/>
</dbReference>